<comment type="caution">
    <text evidence="8">The sequence shown here is derived from an EMBL/GenBank/DDBJ whole genome shotgun (WGS) entry which is preliminary data.</text>
</comment>
<evidence type="ECO:0000313" key="8">
    <source>
        <dbReference type="EMBL" id="MDY0744353.1"/>
    </source>
</evidence>
<keyword evidence="6 8" id="KW-0449">Lipoprotein</keyword>
<comment type="subcellular location">
    <subcellularLocation>
        <location evidence="1">Cell outer membrane</location>
        <topology evidence="1">Lipid-anchor</topology>
    </subcellularLocation>
</comment>
<name>A0ABU5DDJ4_9BURK</name>
<evidence type="ECO:0000256" key="5">
    <source>
        <dbReference type="ARBA" id="ARBA00023237"/>
    </source>
</evidence>
<dbReference type="InterPro" id="IPR032831">
    <property type="entry name" value="LptM_cons"/>
</dbReference>
<accession>A0ABU5DDJ4</accession>
<keyword evidence="4" id="KW-0564">Palmitate</keyword>
<dbReference type="RefSeq" id="WP_320422241.1">
    <property type="nucleotide sequence ID" value="NZ_JAXCLA010000002.1"/>
</dbReference>
<protein>
    <submittedName>
        <fullName evidence="8">Lipoprotein</fullName>
    </submittedName>
</protein>
<dbReference type="PROSITE" id="PS51257">
    <property type="entry name" value="PROKAR_LIPOPROTEIN"/>
    <property type="match status" value="1"/>
</dbReference>
<organism evidence="8 9">
    <name type="scientific">Roseateles agri</name>
    <dbReference type="NCBI Taxonomy" id="3098619"/>
    <lineage>
        <taxon>Bacteria</taxon>
        <taxon>Pseudomonadati</taxon>
        <taxon>Pseudomonadota</taxon>
        <taxon>Betaproteobacteria</taxon>
        <taxon>Burkholderiales</taxon>
        <taxon>Sphaerotilaceae</taxon>
        <taxon>Roseateles</taxon>
    </lineage>
</organism>
<evidence type="ECO:0000256" key="4">
    <source>
        <dbReference type="ARBA" id="ARBA00023139"/>
    </source>
</evidence>
<evidence type="ECO:0000256" key="3">
    <source>
        <dbReference type="ARBA" id="ARBA00023136"/>
    </source>
</evidence>
<evidence type="ECO:0000256" key="6">
    <source>
        <dbReference type="ARBA" id="ARBA00023288"/>
    </source>
</evidence>
<evidence type="ECO:0000256" key="2">
    <source>
        <dbReference type="ARBA" id="ARBA00022729"/>
    </source>
</evidence>
<dbReference type="Proteomes" id="UP001285263">
    <property type="component" value="Unassembled WGS sequence"/>
</dbReference>
<reference evidence="8 9" key="1">
    <citation type="submission" date="2023-11" db="EMBL/GenBank/DDBJ databases">
        <title>Paucibacter sp. nov., isolated from fresh soil in Korea.</title>
        <authorList>
            <person name="Le N.T.T."/>
        </authorList>
    </citation>
    <scope>NUCLEOTIDE SEQUENCE [LARGE SCALE GENOMIC DNA]</scope>
    <source>
        <strain evidence="8 9">R3-3</strain>
    </source>
</reference>
<keyword evidence="3" id="KW-0472">Membrane</keyword>
<sequence length="57" mass="5596">MNDKNKLPRSVGLSVLALGAALLMGCGQKGPLVLPKPPQAATSAPSAAAASAVQAKQ</sequence>
<feature type="region of interest" description="Disordered" evidence="7">
    <location>
        <begin position="35"/>
        <end position="57"/>
    </location>
</feature>
<evidence type="ECO:0000313" key="9">
    <source>
        <dbReference type="Proteomes" id="UP001285263"/>
    </source>
</evidence>
<gene>
    <name evidence="8" type="ORF">SNE35_07540</name>
</gene>
<evidence type="ECO:0000256" key="1">
    <source>
        <dbReference type="ARBA" id="ARBA00004459"/>
    </source>
</evidence>
<keyword evidence="5" id="KW-0998">Cell outer membrane</keyword>
<keyword evidence="9" id="KW-1185">Reference proteome</keyword>
<evidence type="ECO:0000256" key="7">
    <source>
        <dbReference type="SAM" id="MobiDB-lite"/>
    </source>
</evidence>
<dbReference type="NCBIfam" id="NF047847">
    <property type="entry name" value="SS_mature_LptM"/>
    <property type="match status" value="1"/>
</dbReference>
<feature type="compositionally biased region" description="Low complexity" evidence="7">
    <location>
        <begin position="39"/>
        <end position="57"/>
    </location>
</feature>
<dbReference type="EMBL" id="JAXCLA010000002">
    <property type="protein sequence ID" value="MDY0744353.1"/>
    <property type="molecule type" value="Genomic_DNA"/>
</dbReference>
<proteinExistence type="predicted"/>
<keyword evidence="2" id="KW-0732">Signal</keyword>